<gene>
    <name evidence="3" type="ORF">CH333_02590</name>
</gene>
<feature type="transmembrane region" description="Helical" evidence="2">
    <location>
        <begin position="6"/>
        <end position="24"/>
    </location>
</feature>
<accession>A0A235BWM1</accession>
<reference evidence="3 4" key="1">
    <citation type="submission" date="2017-07" db="EMBL/GenBank/DDBJ databases">
        <title>Recovery of genomes from metagenomes via a dereplication, aggregation, and scoring strategy.</title>
        <authorList>
            <person name="Sieber C.M."/>
            <person name="Probst A.J."/>
            <person name="Sharrar A."/>
            <person name="Thomas B.C."/>
            <person name="Hess M."/>
            <person name="Tringe S.G."/>
            <person name="Banfield J.F."/>
        </authorList>
    </citation>
    <scope>NUCLEOTIDE SEQUENCE [LARGE SCALE GENOMIC DNA]</scope>
    <source>
        <strain evidence="3">JGI_Cruoil_03_44_89</strain>
    </source>
</reference>
<evidence type="ECO:0000313" key="3">
    <source>
        <dbReference type="EMBL" id="OYD16758.1"/>
    </source>
</evidence>
<sequence>MSMNKRYVALGLILVVALMCLSCAPGNERWDQVINPDQKAGFWAGIWHGIIIVITFIVSLFTSKVGLYEVNNTGWPYNLGFLIGLFISVGGGIRIHRTRRRHKRYDWDEIGNKIEERVHSGVKAWFDETEKEEKEREWEEIAKKIEEKIKTALREWAEKE</sequence>
<keyword evidence="2" id="KW-1133">Transmembrane helix</keyword>
<feature type="transmembrane region" description="Helical" evidence="2">
    <location>
        <begin position="75"/>
        <end position="95"/>
    </location>
</feature>
<feature type="coiled-coil region" evidence="1">
    <location>
        <begin position="128"/>
        <end position="155"/>
    </location>
</feature>
<proteinExistence type="predicted"/>
<name>A0A235BWM1_UNCW3</name>
<comment type="caution">
    <text evidence="3">The sequence shown here is derived from an EMBL/GenBank/DDBJ whole genome shotgun (WGS) entry which is preliminary data.</text>
</comment>
<keyword evidence="1" id="KW-0175">Coiled coil</keyword>
<evidence type="ECO:0000256" key="1">
    <source>
        <dbReference type="SAM" id="Coils"/>
    </source>
</evidence>
<dbReference type="AlphaFoldDB" id="A0A235BWM1"/>
<protein>
    <submittedName>
        <fullName evidence="3">Uncharacterized protein</fullName>
    </submittedName>
</protein>
<dbReference type="EMBL" id="NOZQ01000051">
    <property type="protein sequence ID" value="OYD16758.1"/>
    <property type="molecule type" value="Genomic_DNA"/>
</dbReference>
<evidence type="ECO:0000313" key="4">
    <source>
        <dbReference type="Proteomes" id="UP000215215"/>
    </source>
</evidence>
<organism evidence="3 4">
    <name type="scientific">candidate division WOR-3 bacterium JGI_Cruoil_03_44_89</name>
    <dbReference type="NCBI Taxonomy" id="1973748"/>
    <lineage>
        <taxon>Bacteria</taxon>
        <taxon>Bacteria division WOR-3</taxon>
    </lineage>
</organism>
<feature type="transmembrane region" description="Helical" evidence="2">
    <location>
        <begin position="45"/>
        <end position="63"/>
    </location>
</feature>
<keyword evidence="2" id="KW-0472">Membrane</keyword>
<keyword evidence="2" id="KW-0812">Transmembrane</keyword>
<dbReference type="Proteomes" id="UP000215215">
    <property type="component" value="Unassembled WGS sequence"/>
</dbReference>
<evidence type="ECO:0000256" key="2">
    <source>
        <dbReference type="SAM" id="Phobius"/>
    </source>
</evidence>